<accession>A0A2D0MWB0</accession>
<sequence length="374" mass="42911">MKSEQRSEEIFKGKTIYLGVDVHRKSYQVSSLHEGQVLGKSVRIDGHAGALLKWARNRYKGAELIFGYEAGFSGLSLSRHLREAGYECHVLNPADIPSTNKDRVYKTDKRDSKKIAYALMNPYSNYNYQIAPWAEQLRQNVRGALRLNSDISRLQHRIKQNLYYLGLNMPRTARGWESWSQASREQIRQQAQTGGHLAIHLWLDQLEQLLGCKQKMWQDIDQMLLESPLQCPYELLQTLKGVGKILSATLVTEIIDMRRFSSINKLRSYIGLTPGETSSGEQVRVGSMTKRGNRILRWALIQVARRVMDSDAEIAMRYAQWRKQCSHDHKAIVKVANLLLGRIRSMWLKQEAYRSPYSDLSAGRLPSEASSETR</sequence>
<dbReference type="OrthoDB" id="964423at2"/>
<feature type="domain" description="Transposase IS116/IS110/IS902 C-terminal" evidence="2">
    <location>
        <begin position="234"/>
        <end position="318"/>
    </location>
</feature>
<dbReference type="GO" id="GO:0003677">
    <property type="term" value="F:DNA binding"/>
    <property type="evidence" value="ECO:0007669"/>
    <property type="project" value="InterPro"/>
</dbReference>
<evidence type="ECO:0000313" key="4">
    <source>
        <dbReference type="Proteomes" id="UP000223913"/>
    </source>
</evidence>
<evidence type="ECO:0000259" key="1">
    <source>
        <dbReference type="Pfam" id="PF01548"/>
    </source>
</evidence>
<dbReference type="Proteomes" id="UP000223913">
    <property type="component" value="Unassembled WGS sequence"/>
</dbReference>
<keyword evidence="4" id="KW-1185">Reference proteome</keyword>
<dbReference type="EMBL" id="PDUD01000115">
    <property type="protein sequence ID" value="PHN00551.1"/>
    <property type="molecule type" value="Genomic_DNA"/>
</dbReference>
<evidence type="ECO:0000313" key="3">
    <source>
        <dbReference type="EMBL" id="PHN00551.1"/>
    </source>
</evidence>
<proteinExistence type="predicted"/>
<dbReference type="GO" id="GO:0006313">
    <property type="term" value="P:DNA transposition"/>
    <property type="evidence" value="ECO:0007669"/>
    <property type="project" value="InterPro"/>
</dbReference>
<dbReference type="PANTHER" id="PTHR33055:SF13">
    <property type="entry name" value="TRANSPOSASE"/>
    <property type="match status" value="1"/>
</dbReference>
<protein>
    <submittedName>
        <fullName evidence="3">Uncharacterized protein</fullName>
    </submittedName>
</protein>
<dbReference type="InterPro" id="IPR002525">
    <property type="entry name" value="Transp_IS110-like_N"/>
</dbReference>
<dbReference type="NCBIfam" id="NF033542">
    <property type="entry name" value="transpos_IS110"/>
    <property type="match status" value="1"/>
</dbReference>
<comment type="caution">
    <text evidence="3">The sequence shown here is derived from an EMBL/GenBank/DDBJ whole genome shotgun (WGS) entry which is preliminary data.</text>
</comment>
<dbReference type="InterPro" id="IPR047650">
    <property type="entry name" value="Transpos_IS110"/>
</dbReference>
<name>A0A2D0MWB0_FLAN2</name>
<dbReference type="GO" id="GO:0004803">
    <property type="term" value="F:transposase activity"/>
    <property type="evidence" value="ECO:0007669"/>
    <property type="project" value="InterPro"/>
</dbReference>
<dbReference type="Pfam" id="PF01548">
    <property type="entry name" value="DEDD_Tnp_IS110"/>
    <property type="match status" value="1"/>
</dbReference>
<reference evidence="3 4" key="1">
    <citation type="submission" date="2017-10" db="EMBL/GenBank/DDBJ databases">
        <title>The draft genome sequence of Lewinella nigricans NBRC 102662.</title>
        <authorList>
            <person name="Wang K."/>
        </authorList>
    </citation>
    <scope>NUCLEOTIDE SEQUENCE [LARGE SCALE GENOMIC DNA]</scope>
    <source>
        <strain evidence="3 4">NBRC 102662</strain>
    </source>
</reference>
<dbReference type="PANTHER" id="PTHR33055">
    <property type="entry name" value="TRANSPOSASE FOR INSERTION SEQUENCE ELEMENT IS1111A"/>
    <property type="match status" value="1"/>
</dbReference>
<dbReference type="AlphaFoldDB" id="A0A2D0MWB0"/>
<gene>
    <name evidence="3" type="ORF">CRP01_41650</name>
</gene>
<dbReference type="Pfam" id="PF02371">
    <property type="entry name" value="Transposase_20"/>
    <property type="match status" value="1"/>
</dbReference>
<evidence type="ECO:0000259" key="2">
    <source>
        <dbReference type="Pfam" id="PF02371"/>
    </source>
</evidence>
<feature type="domain" description="Transposase IS110-like N-terminal" evidence="1">
    <location>
        <begin position="18"/>
        <end position="162"/>
    </location>
</feature>
<dbReference type="InterPro" id="IPR003346">
    <property type="entry name" value="Transposase_20"/>
</dbReference>
<organism evidence="3 4">
    <name type="scientific">Flavilitoribacter nigricans (strain ATCC 23147 / DSM 23189 / NBRC 102662 / NCIMB 1420 / SS-2)</name>
    <name type="common">Lewinella nigricans</name>
    <dbReference type="NCBI Taxonomy" id="1122177"/>
    <lineage>
        <taxon>Bacteria</taxon>
        <taxon>Pseudomonadati</taxon>
        <taxon>Bacteroidota</taxon>
        <taxon>Saprospiria</taxon>
        <taxon>Saprospirales</taxon>
        <taxon>Lewinellaceae</taxon>
        <taxon>Flavilitoribacter</taxon>
    </lineage>
</organism>